<evidence type="ECO:0000313" key="2">
    <source>
        <dbReference type="EMBL" id="MBF1130114.1"/>
    </source>
</evidence>
<feature type="chain" id="PRO_5038140578" evidence="1">
    <location>
        <begin position="24"/>
        <end position="266"/>
    </location>
</feature>
<dbReference type="AlphaFoldDB" id="A0A930B706"/>
<name>A0A930B706_9FIRM</name>
<dbReference type="Proteomes" id="UP000757890">
    <property type="component" value="Unassembled WGS sequence"/>
</dbReference>
<sequence length="266" mass="29535">MKRLMTAFLAAGITVSSMTAVFAEPAHKETGTGTAADRQLTADFRRSPGDAVKDLYRQTAPFLTKEIILRNHAVYTPFVMTPSVKKMAGKEIPFSTEKGGVFPAGQLLVASDEGSFDAFVVNFSFSETEENKKGMDPFFAKDQNMVSAGALMMANLYMMGAEPAINELIVDAIREHNKTAPVKLPEDFAHVRLQDIEPITRLNDYTYTAGARVISDADSFIVPLYIRGYFMKKENQYRAILAVTSDAERNYLKPSLEELAKISMKY</sequence>
<accession>A0A930B706</accession>
<comment type="caution">
    <text evidence="2">The sequence shown here is derived from an EMBL/GenBank/DDBJ whole genome shotgun (WGS) entry which is preliminary data.</text>
</comment>
<reference evidence="2" key="1">
    <citation type="submission" date="2020-04" db="EMBL/GenBank/DDBJ databases">
        <title>Deep metagenomics examines the oral microbiome during advanced dental caries in children, revealing novel taxa and co-occurrences with host molecules.</title>
        <authorList>
            <person name="Baker J.L."/>
            <person name="Morton J.T."/>
            <person name="Dinis M."/>
            <person name="Alvarez R."/>
            <person name="Tran N.C."/>
            <person name="Knight R."/>
            <person name="Edlund A."/>
        </authorList>
    </citation>
    <scope>NUCLEOTIDE SEQUENCE</scope>
    <source>
        <strain evidence="2">JCVI_32_bin.14</strain>
    </source>
</reference>
<dbReference type="EMBL" id="JABZMK010000101">
    <property type="protein sequence ID" value="MBF1130114.1"/>
    <property type="molecule type" value="Genomic_DNA"/>
</dbReference>
<protein>
    <submittedName>
        <fullName evidence="2">Uncharacterized protein</fullName>
    </submittedName>
</protein>
<evidence type="ECO:0000256" key="1">
    <source>
        <dbReference type="SAM" id="SignalP"/>
    </source>
</evidence>
<organism evidence="2 3">
    <name type="scientific">Dialister invisus</name>
    <dbReference type="NCBI Taxonomy" id="218538"/>
    <lineage>
        <taxon>Bacteria</taxon>
        <taxon>Bacillati</taxon>
        <taxon>Bacillota</taxon>
        <taxon>Negativicutes</taxon>
        <taxon>Veillonellales</taxon>
        <taxon>Veillonellaceae</taxon>
        <taxon>Dialister</taxon>
    </lineage>
</organism>
<proteinExistence type="predicted"/>
<evidence type="ECO:0000313" key="3">
    <source>
        <dbReference type="Proteomes" id="UP000757890"/>
    </source>
</evidence>
<keyword evidence="1" id="KW-0732">Signal</keyword>
<feature type="signal peptide" evidence="1">
    <location>
        <begin position="1"/>
        <end position="23"/>
    </location>
</feature>
<gene>
    <name evidence="2" type="ORF">HXL70_08790</name>
</gene>